<comment type="pathway">
    <text evidence="2">Secondary metabolite biosynthesis.</text>
</comment>
<organism evidence="10 11">
    <name type="scientific">Coniophora puteana (strain RWD-64-598)</name>
    <name type="common">Brown rot fungus</name>
    <dbReference type="NCBI Taxonomy" id="741705"/>
    <lineage>
        <taxon>Eukaryota</taxon>
        <taxon>Fungi</taxon>
        <taxon>Dikarya</taxon>
        <taxon>Basidiomycota</taxon>
        <taxon>Agaricomycotina</taxon>
        <taxon>Agaricomycetes</taxon>
        <taxon>Agaricomycetidae</taxon>
        <taxon>Boletales</taxon>
        <taxon>Coniophorineae</taxon>
        <taxon>Coniophoraceae</taxon>
        <taxon>Coniophora</taxon>
    </lineage>
</organism>
<comment type="cofactor">
    <cofactor evidence="1 9">
        <name>heme</name>
        <dbReference type="ChEBI" id="CHEBI:30413"/>
    </cofactor>
</comment>
<comment type="similarity">
    <text evidence="3">Belongs to the cytochrome P450 family.</text>
</comment>
<evidence type="ECO:0000256" key="3">
    <source>
        <dbReference type="ARBA" id="ARBA00010617"/>
    </source>
</evidence>
<dbReference type="PRINTS" id="PR00385">
    <property type="entry name" value="P450"/>
</dbReference>
<feature type="binding site" description="axial binding residue" evidence="9">
    <location>
        <position position="437"/>
    </location>
    <ligand>
        <name>heme</name>
        <dbReference type="ChEBI" id="CHEBI:30413"/>
    </ligand>
    <ligandPart>
        <name>Fe</name>
        <dbReference type="ChEBI" id="CHEBI:18248"/>
    </ligandPart>
</feature>
<keyword evidence="4 9" id="KW-0349">Heme</keyword>
<dbReference type="InterPro" id="IPR002401">
    <property type="entry name" value="Cyt_P450_E_grp-I"/>
</dbReference>
<dbReference type="OMA" id="WCAHEIL"/>
<dbReference type="AlphaFoldDB" id="A0A5M3N292"/>
<keyword evidence="6" id="KW-0560">Oxidoreductase</keyword>
<protein>
    <submittedName>
        <fullName evidence="10">Cytochrome P450</fullName>
    </submittedName>
</protein>
<gene>
    <name evidence="10" type="ORF">CONPUDRAFT_150313</name>
</gene>
<dbReference type="InterPro" id="IPR036396">
    <property type="entry name" value="Cyt_P450_sf"/>
</dbReference>
<evidence type="ECO:0000256" key="8">
    <source>
        <dbReference type="ARBA" id="ARBA00023033"/>
    </source>
</evidence>
<dbReference type="InterPro" id="IPR050364">
    <property type="entry name" value="Cytochrome_P450_fung"/>
</dbReference>
<keyword evidence="11" id="KW-1185">Reference proteome</keyword>
<evidence type="ECO:0000256" key="7">
    <source>
        <dbReference type="ARBA" id="ARBA00023004"/>
    </source>
</evidence>
<evidence type="ECO:0000256" key="2">
    <source>
        <dbReference type="ARBA" id="ARBA00005179"/>
    </source>
</evidence>
<keyword evidence="8" id="KW-0503">Monooxygenase</keyword>
<dbReference type="GO" id="GO:0016705">
    <property type="term" value="F:oxidoreductase activity, acting on paired donors, with incorporation or reduction of molecular oxygen"/>
    <property type="evidence" value="ECO:0007669"/>
    <property type="project" value="InterPro"/>
</dbReference>
<dbReference type="Proteomes" id="UP000053558">
    <property type="component" value="Unassembled WGS sequence"/>
</dbReference>
<dbReference type="SUPFAM" id="SSF48264">
    <property type="entry name" value="Cytochrome P450"/>
    <property type="match status" value="1"/>
</dbReference>
<dbReference type="KEGG" id="cput:CONPUDRAFT_150313"/>
<keyword evidence="5 9" id="KW-0479">Metal-binding</keyword>
<dbReference type="OrthoDB" id="2789670at2759"/>
<dbReference type="PANTHER" id="PTHR46300:SF1">
    <property type="entry name" value="P450, PUTATIVE (EUROFUNG)-RELATED"/>
    <property type="match status" value="1"/>
</dbReference>
<evidence type="ECO:0000313" key="10">
    <source>
        <dbReference type="EMBL" id="EIW85503.1"/>
    </source>
</evidence>
<evidence type="ECO:0000313" key="11">
    <source>
        <dbReference type="Proteomes" id="UP000053558"/>
    </source>
</evidence>
<dbReference type="GO" id="GO:0005506">
    <property type="term" value="F:iron ion binding"/>
    <property type="evidence" value="ECO:0007669"/>
    <property type="project" value="InterPro"/>
</dbReference>
<dbReference type="PANTHER" id="PTHR46300">
    <property type="entry name" value="P450, PUTATIVE (EUROFUNG)-RELATED-RELATED"/>
    <property type="match status" value="1"/>
</dbReference>
<evidence type="ECO:0000256" key="1">
    <source>
        <dbReference type="ARBA" id="ARBA00001971"/>
    </source>
</evidence>
<dbReference type="EMBL" id="JH711574">
    <property type="protein sequence ID" value="EIW85503.1"/>
    <property type="molecule type" value="Genomic_DNA"/>
</dbReference>
<name>A0A5M3N292_CONPW</name>
<dbReference type="GO" id="GO:0020037">
    <property type="term" value="F:heme binding"/>
    <property type="evidence" value="ECO:0007669"/>
    <property type="project" value="InterPro"/>
</dbReference>
<dbReference type="PRINTS" id="PR00463">
    <property type="entry name" value="EP450I"/>
</dbReference>
<dbReference type="Gene3D" id="1.10.630.10">
    <property type="entry name" value="Cytochrome P450"/>
    <property type="match status" value="1"/>
</dbReference>
<dbReference type="RefSeq" id="XP_007764970.1">
    <property type="nucleotide sequence ID" value="XM_007766780.1"/>
</dbReference>
<accession>A0A5M3N292</accession>
<evidence type="ECO:0000256" key="5">
    <source>
        <dbReference type="ARBA" id="ARBA00022723"/>
    </source>
</evidence>
<dbReference type="GeneID" id="19202672"/>
<comment type="caution">
    <text evidence="10">The sequence shown here is derived from an EMBL/GenBank/DDBJ whole genome shotgun (WGS) entry which is preliminary data.</text>
</comment>
<evidence type="ECO:0000256" key="4">
    <source>
        <dbReference type="ARBA" id="ARBA00022617"/>
    </source>
</evidence>
<sequence length="506" mass="56578">MNDILSDPSPSLLVSAAAVASVALYAINKTRERSARNSALPPGPPTEWFWRKPIPAKDTHLALAEWTKQYGPAFTVRHGNNITIIVGRMQAAVDILERQGGVTLSRPEAVVGGTMLSQGRRLLMQPAGEIFRKMRKAVHEPLQPKIAKTYSPIQFEAGKIFVLNILERPDLFSHFADLYAATVTLKITYGRSAPSSFDHPDVARIHKITSRFLGTLKPGIYLAERFTWLQHVPGYAPEIKQYREEELALFQEQVKKTLTSMDEKSGRPSFVKYMFENPEAHGLDEDTLAYLAGSLYGAGSETTAVGITRIIMAAALHPESQDKVLAEIDKLIGDRVPTCDDMGNLPQLDAFVQEALRWRPIVPLGFNHKATADFAWNGYHIPKGATVLGNHWALSRDPDMFPDPEKFNPERWLDAQGKLKPQSEIRYFYYGFGRRVCPGQYVANRSLFITTALLFWAFRVSHDPSSPVDPNAFDGGLIAHSMPFKVAFKPRRSNVEEIKQAMMSAD</sequence>
<dbReference type="Pfam" id="PF00067">
    <property type="entry name" value="p450"/>
    <property type="match status" value="1"/>
</dbReference>
<dbReference type="InterPro" id="IPR001128">
    <property type="entry name" value="Cyt_P450"/>
</dbReference>
<evidence type="ECO:0000256" key="9">
    <source>
        <dbReference type="PIRSR" id="PIRSR602401-1"/>
    </source>
</evidence>
<proteinExistence type="inferred from homology"/>
<dbReference type="CDD" id="cd11065">
    <property type="entry name" value="CYP64-like"/>
    <property type="match status" value="1"/>
</dbReference>
<keyword evidence="7 9" id="KW-0408">Iron</keyword>
<reference evidence="11" key="1">
    <citation type="journal article" date="2012" name="Science">
        <title>The Paleozoic origin of enzymatic lignin decomposition reconstructed from 31 fungal genomes.</title>
        <authorList>
            <person name="Floudas D."/>
            <person name="Binder M."/>
            <person name="Riley R."/>
            <person name="Barry K."/>
            <person name="Blanchette R.A."/>
            <person name="Henrissat B."/>
            <person name="Martinez A.T."/>
            <person name="Otillar R."/>
            <person name="Spatafora J.W."/>
            <person name="Yadav J.S."/>
            <person name="Aerts A."/>
            <person name="Benoit I."/>
            <person name="Boyd A."/>
            <person name="Carlson A."/>
            <person name="Copeland A."/>
            <person name="Coutinho P.M."/>
            <person name="de Vries R.P."/>
            <person name="Ferreira P."/>
            <person name="Findley K."/>
            <person name="Foster B."/>
            <person name="Gaskell J."/>
            <person name="Glotzer D."/>
            <person name="Gorecki P."/>
            <person name="Heitman J."/>
            <person name="Hesse C."/>
            <person name="Hori C."/>
            <person name="Igarashi K."/>
            <person name="Jurgens J.A."/>
            <person name="Kallen N."/>
            <person name="Kersten P."/>
            <person name="Kohler A."/>
            <person name="Kuees U."/>
            <person name="Kumar T.K.A."/>
            <person name="Kuo A."/>
            <person name="LaButti K."/>
            <person name="Larrondo L.F."/>
            <person name="Lindquist E."/>
            <person name="Ling A."/>
            <person name="Lombard V."/>
            <person name="Lucas S."/>
            <person name="Lundell T."/>
            <person name="Martin R."/>
            <person name="McLaughlin D.J."/>
            <person name="Morgenstern I."/>
            <person name="Morin E."/>
            <person name="Murat C."/>
            <person name="Nagy L.G."/>
            <person name="Nolan M."/>
            <person name="Ohm R.A."/>
            <person name="Patyshakuliyeva A."/>
            <person name="Rokas A."/>
            <person name="Ruiz-Duenas F.J."/>
            <person name="Sabat G."/>
            <person name="Salamov A."/>
            <person name="Samejima M."/>
            <person name="Schmutz J."/>
            <person name="Slot J.C."/>
            <person name="St John F."/>
            <person name="Stenlid J."/>
            <person name="Sun H."/>
            <person name="Sun S."/>
            <person name="Syed K."/>
            <person name="Tsang A."/>
            <person name="Wiebenga A."/>
            <person name="Young D."/>
            <person name="Pisabarro A."/>
            <person name="Eastwood D.C."/>
            <person name="Martin F."/>
            <person name="Cullen D."/>
            <person name="Grigoriev I.V."/>
            <person name="Hibbett D.S."/>
        </authorList>
    </citation>
    <scope>NUCLEOTIDE SEQUENCE [LARGE SCALE GENOMIC DNA]</scope>
    <source>
        <strain evidence="11">RWD-64-598 SS2</strain>
    </source>
</reference>
<dbReference type="GO" id="GO:0004497">
    <property type="term" value="F:monooxygenase activity"/>
    <property type="evidence" value="ECO:0007669"/>
    <property type="project" value="UniProtKB-KW"/>
</dbReference>
<evidence type="ECO:0000256" key="6">
    <source>
        <dbReference type="ARBA" id="ARBA00023002"/>
    </source>
</evidence>